<dbReference type="Proteomes" id="UP000002497">
    <property type="component" value="Unassembled WGS sequence"/>
</dbReference>
<gene>
    <name evidence="2" type="ORF">CPSG_01172</name>
</gene>
<dbReference type="HOGENOM" id="CLU_1023102_0_0_1"/>
<dbReference type="PANTHER" id="PTHR42085">
    <property type="entry name" value="F-BOX DOMAIN-CONTAINING PROTEIN"/>
    <property type="match status" value="1"/>
</dbReference>
<dbReference type="EMBL" id="GL636486">
    <property type="protein sequence ID" value="EFW23273.1"/>
    <property type="molecule type" value="Genomic_DNA"/>
</dbReference>
<evidence type="ECO:0000259" key="1">
    <source>
        <dbReference type="Pfam" id="PF24864"/>
    </source>
</evidence>
<reference evidence="3" key="1">
    <citation type="journal article" date="2010" name="Genome Res.">
        <title>Population genomic sequencing of Coccidioides fungi reveals recent hybridization and transposon control.</title>
        <authorList>
            <person name="Neafsey D.E."/>
            <person name="Barker B.M."/>
            <person name="Sharpton T.J."/>
            <person name="Stajich J.E."/>
            <person name="Park D.J."/>
            <person name="Whiston E."/>
            <person name="Hung C.-Y."/>
            <person name="McMahan C."/>
            <person name="White J."/>
            <person name="Sykes S."/>
            <person name="Heiman D."/>
            <person name="Young S."/>
            <person name="Zeng Q."/>
            <person name="Abouelleil A."/>
            <person name="Aftuck L."/>
            <person name="Bessette D."/>
            <person name="Brown A."/>
            <person name="FitzGerald M."/>
            <person name="Lui A."/>
            <person name="Macdonald J.P."/>
            <person name="Priest M."/>
            <person name="Orbach M.J."/>
            <person name="Galgiani J.N."/>
            <person name="Kirkland T.N."/>
            <person name="Cole G.T."/>
            <person name="Birren B.W."/>
            <person name="Henn M.R."/>
            <person name="Taylor J.W."/>
            <person name="Rounsley S.D."/>
        </authorList>
    </citation>
    <scope>NUCLEOTIDE SEQUENCE [LARGE SCALE GENOMIC DNA]</scope>
    <source>
        <strain evidence="3">RMSCC 757 / Silveira</strain>
    </source>
</reference>
<accession>E9CRJ5</accession>
<dbReference type="PANTHER" id="PTHR42085:SF2">
    <property type="entry name" value="F-BOX DOMAIN-CONTAINING PROTEIN"/>
    <property type="match status" value="1"/>
</dbReference>
<evidence type="ECO:0000313" key="3">
    <source>
        <dbReference type="Proteomes" id="UP000002497"/>
    </source>
</evidence>
<dbReference type="AlphaFoldDB" id="E9CRJ5"/>
<dbReference type="VEuPathDB" id="FungiDB:CPSG_01172"/>
<feature type="domain" description="DUF7730" evidence="1">
    <location>
        <begin position="20"/>
        <end position="214"/>
    </location>
</feature>
<sequence>MKLKTVLHLFTKKKKETFRFLDLPFEIRLLVYEYVYGRWQHQSVVVISPGPKRLIGCLFQRQHRHPGFWLLDSITGEYSLKPGTCRCHEASWHHWFDLTRCKSRKSCKLNLALTYTCHQIHSESLDVMYASTGFRFHNRSLDIREHDFLAFRRTITPAHFASIPSLEITLPVEDVPQLGFARFARFCDIIAGMPRLRRLKLMMILSPRPPSGRKVQEEQVGGPLSLIVAKESLIALEIGVSDDIWGWLLEKMGSRTGLPIKRFRGAAARVLI</sequence>
<organism evidence="3">
    <name type="scientific">Coccidioides posadasii (strain RMSCC 757 / Silveira)</name>
    <name type="common">Valley fever fungus</name>
    <dbReference type="NCBI Taxonomy" id="443226"/>
    <lineage>
        <taxon>Eukaryota</taxon>
        <taxon>Fungi</taxon>
        <taxon>Dikarya</taxon>
        <taxon>Ascomycota</taxon>
        <taxon>Pezizomycotina</taxon>
        <taxon>Eurotiomycetes</taxon>
        <taxon>Eurotiomycetidae</taxon>
        <taxon>Onygenales</taxon>
        <taxon>Onygenaceae</taxon>
        <taxon>Coccidioides</taxon>
    </lineage>
</organism>
<dbReference type="InterPro" id="IPR038883">
    <property type="entry name" value="AN11006-like"/>
</dbReference>
<protein>
    <recommendedName>
        <fullName evidence="1">DUF7730 domain-containing protein</fullName>
    </recommendedName>
</protein>
<dbReference type="Pfam" id="PF24864">
    <property type="entry name" value="DUF7730"/>
    <property type="match status" value="1"/>
</dbReference>
<dbReference type="VEuPathDB" id="FungiDB:D8B26_006770"/>
<name>E9CRJ5_COCPS</name>
<proteinExistence type="predicted"/>
<dbReference type="InterPro" id="IPR056632">
    <property type="entry name" value="DUF7730"/>
</dbReference>
<reference evidence="3" key="2">
    <citation type="submission" date="2010-03" db="EMBL/GenBank/DDBJ databases">
        <title>The genome sequence of Coccidioides posadasii strain Silveira.</title>
        <authorList>
            <consortium name="The Broad Institute Genome Sequencing Center for Infectious Disease"/>
            <person name="Neafsey D."/>
            <person name="Orbach M."/>
            <person name="Henn M.R."/>
            <person name="Cole G.T."/>
            <person name="Galgiani J."/>
            <person name="Gardner M.J."/>
            <person name="Kirkland T.N."/>
            <person name="Taylor J.W."/>
            <person name="Young S.K."/>
            <person name="Zeng Q."/>
            <person name="Koehrsen M."/>
            <person name="Alvarado L."/>
            <person name="Berlin A."/>
            <person name="Borenstein D."/>
            <person name="Chapman S.B."/>
            <person name="Chen Z."/>
            <person name="Engels R."/>
            <person name="Freedman E."/>
            <person name="Gellesch M."/>
            <person name="Goldberg J."/>
            <person name="Griggs A."/>
            <person name="Gujja S."/>
            <person name="Heilman E."/>
            <person name="Heiman D."/>
            <person name="Howarth C."/>
            <person name="Jen D."/>
            <person name="Larson L."/>
            <person name="Mehta T."/>
            <person name="Neiman D."/>
            <person name="Park D."/>
            <person name="Pearson M."/>
            <person name="Richards J."/>
            <person name="Roberts A."/>
            <person name="Saif S."/>
            <person name="Shea T."/>
            <person name="Shenoy N."/>
            <person name="Sisk P."/>
            <person name="Stolte C."/>
            <person name="Sykes S."/>
            <person name="Walk T."/>
            <person name="White J."/>
            <person name="Yandava C."/>
            <person name="Haas B."/>
            <person name="Nusbaum C."/>
            <person name="Birren B."/>
        </authorList>
    </citation>
    <scope>NUCLEOTIDE SEQUENCE [LARGE SCALE GENOMIC DNA]</scope>
    <source>
        <strain evidence="3">RMSCC 757 / Silveira</strain>
    </source>
</reference>
<keyword evidence="3" id="KW-1185">Reference proteome</keyword>
<evidence type="ECO:0000313" key="2">
    <source>
        <dbReference type="EMBL" id="EFW23273.1"/>
    </source>
</evidence>